<keyword evidence="3" id="KW-1185">Reference proteome</keyword>
<evidence type="ECO:0000313" key="2">
    <source>
        <dbReference type="EMBL" id="MBB4934268.1"/>
    </source>
</evidence>
<dbReference type="Proteomes" id="UP000523007">
    <property type="component" value="Unassembled WGS sequence"/>
</dbReference>
<gene>
    <name evidence="2" type="ORF">F4561_005088</name>
</gene>
<dbReference type="AlphaFoldDB" id="A0A7W7RMF9"/>
<sequence length="253" mass="25989">MVKIRVSPGRGDGLGCRGGPLGVARCLVVRRPHSDLVPLWWGSGVRGGEGGRVRARRAARGGRIGAASLCEVGAPGSTASFPTGPDPSGPAARCERVRTRPPDRVSGAARGGCDGADSGTARARPGRCKAGRAGCELPARAGLPTARTAAVERVADGEAGEGADRAACEHPTKEGAQRASPGKRPDLRPPSYTQSDARPRRRRGRALDLVGIFVTDSGRLAVPCVSAVLVVRADRSSTDATLASDRGRCGASY</sequence>
<feature type="compositionally biased region" description="Basic and acidic residues" evidence="1">
    <location>
        <begin position="162"/>
        <end position="176"/>
    </location>
</feature>
<accession>A0A7W7RMF9</accession>
<protein>
    <submittedName>
        <fullName evidence="2">Uncharacterized protein</fullName>
    </submittedName>
</protein>
<comment type="caution">
    <text evidence="2">The sequence shown here is derived from an EMBL/GenBank/DDBJ whole genome shotgun (WGS) entry which is preliminary data.</text>
</comment>
<reference evidence="2 3" key="1">
    <citation type="submission" date="2020-08" db="EMBL/GenBank/DDBJ databases">
        <title>Sequencing the genomes of 1000 actinobacteria strains.</title>
        <authorList>
            <person name="Klenk H.-P."/>
        </authorList>
    </citation>
    <scope>NUCLEOTIDE SEQUENCE [LARGE SCALE GENOMIC DNA]</scope>
    <source>
        <strain evidence="2 3">DSM 102030</strain>
    </source>
</reference>
<feature type="compositionally biased region" description="Basic and acidic residues" evidence="1">
    <location>
        <begin position="93"/>
        <end position="103"/>
    </location>
</feature>
<proteinExistence type="predicted"/>
<feature type="region of interest" description="Disordered" evidence="1">
    <location>
        <begin position="157"/>
        <end position="201"/>
    </location>
</feature>
<name>A0A7W7RMF9_9ACTN</name>
<evidence type="ECO:0000313" key="3">
    <source>
        <dbReference type="Proteomes" id="UP000523007"/>
    </source>
</evidence>
<dbReference type="EMBL" id="JACHJT010000001">
    <property type="protein sequence ID" value="MBB4934268.1"/>
    <property type="molecule type" value="Genomic_DNA"/>
</dbReference>
<organism evidence="2 3">
    <name type="scientific">Lipingzhangella halophila</name>
    <dbReference type="NCBI Taxonomy" id="1783352"/>
    <lineage>
        <taxon>Bacteria</taxon>
        <taxon>Bacillati</taxon>
        <taxon>Actinomycetota</taxon>
        <taxon>Actinomycetes</taxon>
        <taxon>Streptosporangiales</taxon>
        <taxon>Nocardiopsidaceae</taxon>
        <taxon>Lipingzhangella</taxon>
    </lineage>
</organism>
<evidence type="ECO:0000256" key="1">
    <source>
        <dbReference type="SAM" id="MobiDB-lite"/>
    </source>
</evidence>
<feature type="region of interest" description="Disordered" evidence="1">
    <location>
        <begin position="77"/>
        <end position="131"/>
    </location>
</feature>